<dbReference type="InterPro" id="IPR006027">
    <property type="entry name" value="NusB_RsmB_TIM44"/>
</dbReference>
<feature type="active site" description="Nucleophile" evidence="6">
    <location>
        <position position="357"/>
    </location>
</feature>
<reference evidence="8 9" key="1">
    <citation type="submission" date="2015-06" db="EMBL/GenBank/DDBJ databases">
        <title>Draft genome sequence of an Alphaproteobacteria species associated to the Mediterranean sponge Oscarella lobularis.</title>
        <authorList>
            <person name="Jourda C."/>
            <person name="Santini S."/>
            <person name="Claverie J.-M."/>
        </authorList>
    </citation>
    <scope>NUCLEOTIDE SEQUENCE [LARGE SCALE GENOMIC DNA]</scope>
    <source>
        <strain evidence="8">IGS</strain>
    </source>
</reference>
<accession>A0A0J9EEP4</accession>
<proteinExistence type="inferred from homology"/>
<evidence type="ECO:0000256" key="3">
    <source>
        <dbReference type="ARBA" id="ARBA00022679"/>
    </source>
</evidence>
<evidence type="ECO:0000256" key="6">
    <source>
        <dbReference type="PROSITE-ProRule" id="PRU01023"/>
    </source>
</evidence>
<comment type="caution">
    <text evidence="6">Lacks conserved residue(s) required for the propagation of feature annotation.</text>
</comment>
<organism evidence="8 9">
    <name type="scientific">Candidatus Rhodobacter oscarellae</name>
    <dbReference type="NCBI Taxonomy" id="1675527"/>
    <lineage>
        <taxon>Bacteria</taxon>
        <taxon>Pseudomonadati</taxon>
        <taxon>Pseudomonadota</taxon>
        <taxon>Alphaproteobacteria</taxon>
        <taxon>Rhodobacterales</taxon>
        <taxon>Rhodobacter group</taxon>
        <taxon>Rhodobacter</taxon>
    </lineage>
</organism>
<keyword evidence="4 6" id="KW-0949">S-adenosyl-L-methionine</keyword>
<dbReference type="GO" id="GO:0001510">
    <property type="term" value="P:RNA methylation"/>
    <property type="evidence" value="ECO:0007669"/>
    <property type="project" value="InterPro"/>
</dbReference>
<evidence type="ECO:0000259" key="7">
    <source>
        <dbReference type="PROSITE" id="PS51686"/>
    </source>
</evidence>
<dbReference type="InterPro" id="IPR018314">
    <property type="entry name" value="RsmB/NOL1/NOP2-like_CS"/>
</dbReference>
<dbReference type="PATRIC" id="fig|1675527.3.peg.359"/>
<dbReference type="InterPro" id="IPR023267">
    <property type="entry name" value="RCMT"/>
</dbReference>
<protein>
    <submittedName>
        <fullName evidence="8">16S rRNA m(5)C 967 methyltransferase</fullName>
        <ecNumber evidence="8">2.1.1.-</ecNumber>
    </submittedName>
</protein>
<dbReference type="PROSITE" id="PS01153">
    <property type="entry name" value="NOL1_NOP2_SUN"/>
    <property type="match status" value="1"/>
</dbReference>
<dbReference type="Proteomes" id="UP000037178">
    <property type="component" value="Unassembled WGS sequence"/>
</dbReference>
<keyword evidence="2 6" id="KW-0489">Methyltransferase</keyword>
<comment type="similarity">
    <text evidence="1 6">Belongs to the class I-like SAM-binding methyltransferase superfamily. RsmB/NOP family.</text>
</comment>
<dbReference type="SUPFAM" id="SSF53335">
    <property type="entry name" value="S-adenosyl-L-methionine-dependent methyltransferases"/>
    <property type="match status" value="1"/>
</dbReference>
<dbReference type="STRING" id="1675527.AIOL_000312"/>
<dbReference type="OrthoDB" id="9810297at2"/>
<gene>
    <name evidence="8" type="ORF">AIOL_000312</name>
</gene>
<name>A0A0J9EEP4_9RHOB</name>
<keyword evidence="9" id="KW-1185">Reference proteome</keyword>
<evidence type="ECO:0000256" key="1">
    <source>
        <dbReference type="ARBA" id="ARBA00007494"/>
    </source>
</evidence>
<evidence type="ECO:0000256" key="2">
    <source>
        <dbReference type="ARBA" id="ARBA00022603"/>
    </source>
</evidence>
<evidence type="ECO:0000313" key="9">
    <source>
        <dbReference type="Proteomes" id="UP000037178"/>
    </source>
</evidence>
<dbReference type="Gene3D" id="3.40.50.150">
    <property type="entry name" value="Vaccinia Virus protein VP39"/>
    <property type="match status" value="1"/>
</dbReference>
<dbReference type="InterPro" id="IPR029063">
    <property type="entry name" value="SAM-dependent_MTases_sf"/>
</dbReference>
<dbReference type="PANTHER" id="PTHR22807:SF61">
    <property type="entry name" value="NOL1_NOP2_SUN FAMILY PROTEIN _ ANTITERMINATION NUSB DOMAIN-CONTAINING PROTEIN"/>
    <property type="match status" value="1"/>
</dbReference>
<dbReference type="PRINTS" id="PR02008">
    <property type="entry name" value="RCMTFAMILY"/>
</dbReference>
<evidence type="ECO:0000256" key="5">
    <source>
        <dbReference type="ARBA" id="ARBA00022884"/>
    </source>
</evidence>
<dbReference type="CDD" id="cd02440">
    <property type="entry name" value="AdoMet_MTases"/>
    <property type="match status" value="1"/>
</dbReference>
<keyword evidence="5 6" id="KW-0694">RNA-binding</keyword>
<dbReference type="PROSITE" id="PS51686">
    <property type="entry name" value="SAM_MT_RSMB_NOP"/>
    <property type="match status" value="1"/>
</dbReference>
<dbReference type="InterPro" id="IPR001678">
    <property type="entry name" value="MeTrfase_RsmB-F_NOP2_dom"/>
</dbReference>
<feature type="binding site" evidence="6">
    <location>
        <position position="304"/>
    </location>
    <ligand>
        <name>S-adenosyl-L-methionine</name>
        <dbReference type="ChEBI" id="CHEBI:59789"/>
    </ligand>
</feature>
<feature type="binding site" evidence="6">
    <location>
        <position position="264"/>
    </location>
    <ligand>
        <name>S-adenosyl-L-methionine</name>
        <dbReference type="ChEBI" id="CHEBI:59789"/>
    </ligand>
</feature>
<dbReference type="Pfam" id="PF01029">
    <property type="entry name" value="NusB"/>
    <property type="match status" value="1"/>
</dbReference>
<dbReference type="GO" id="GO:0006355">
    <property type="term" value="P:regulation of DNA-templated transcription"/>
    <property type="evidence" value="ECO:0007669"/>
    <property type="project" value="InterPro"/>
</dbReference>
<dbReference type="GO" id="GO:0003723">
    <property type="term" value="F:RNA binding"/>
    <property type="evidence" value="ECO:0007669"/>
    <property type="project" value="UniProtKB-UniRule"/>
</dbReference>
<dbReference type="SUPFAM" id="SSF48013">
    <property type="entry name" value="NusB-like"/>
    <property type="match status" value="1"/>
</dbReference>
<dbReference type="RefSeq" id="WP_049641271.1">
    <property type="nucleotide sequence ID" value="NZ_LFTY01000001.1"/>
</dbReference>
<evidence type="ECO:0000313" key="8">
    <source>
        <dbReference type="EMBL" id="KMW60159.1"/>
    </source>
</evidence>
<feature type="binding site" evidence="6">
    <location>
        <begin position="243"/>
        <end position="249"/>
    </location>
    <ligand>
        <name>S-adenosyl-L-methionine</name>
        <dbReference type="ChEBI" id="CHEBI:59789"/>
    </ligand>
</feature>
<evidence type="ECO:0000256" key="4">
    <source>
        <dbReference type="ARBA" id="ARBA00022691"/>
    </source>
</evidence>
<dbReference type="EMBL" id="LFTY01000001">
    <property type="protein sequence ID" value="KMW60159.1"/>
    <property type="molecule type" value="Genomic_DNA"/>
</dbReference>
<dbReference type="EC" id="2.1.1.-" evidence="8"/>
<sequence length="425" mass="45022">MSERATDLPTDAARQAALVMVGQVRAGKLLAELLPKAVAHLEAPDRARAQRLALEVLRWSDRADRMLGPYLRNKPYDPIMDVLRLGTVEMAQSGAAPHGVLNALVGLAKTQGNTKRGAGLINAVLRRVSQDVAKWPTLPPPRLPKVFRKRLVAVYGKHAVEAMEAAHAAGAPLDVTLKPGFEGAAEALGGVLLPTGSVRLDAPGQVSTLPGYEDGDWWVQDAAAALPARILNAAPGERVLDLCAAPGGKTMQLAATGAQVTAVDSSAKRMERVAENLARTKLVAQLQVADAMDITGQFDAVLLDAPCSATGTIRRHPDLPIAKAEGDFGALIETQAAMLDHAVGLLKPGGRLVYCTCSLLPEEGEQQVAAALGRCADVERDTEALRVAGIEPDWVIEAGLRLRPDHWGERGGLDGFFIAALRKTP</sequence>
<dbReference type="AlphaFoldDB" id="A0A0J9EEP4"/>
<dbReference type="InterPro" id="IPR049560">
    <property type="entry name" value="MeTrfase_RsmB-F_NOP2_cat"/>
</dbReference>
<dbReference type="GO" id="GO:0008173">
    <property type="term" value="F:RNA methyltransferase activity"/>
    <property type="evidence" value="ECO:0007669"/>
    <property type="project" value="InterPro"/>
</dbReference>
<keyword evidence="3 6" id="KW-0808">Transferase</keyword>
<dbReference type="PANTHER" id="PTHR22807">
    <property type="entry name" value="NOP2 YEAST -RELATED NOL1/NOP2/FMU SUN DOMAIN-CONTAINING"/>
    <property type="match status" value="1"/>
</dbReference>
<comment type="caution">
    <text evidence="8">The sequence shown here is derived from an EMBL/GenBank/DDBJ whole genome shotgun (WGS) entry which is preliminary data.</text>
</comment>
<dbReference type="Gene3D" id="1.10.940.10">
    <property type="entry name" value="NusB-like"/>
    <property type="match status" value="1"/>
</dbReference>
<dbReference type="InterPro" id="IPR035926">
    <property type="entry name" value="NusB-like_sf"/>
</dbReference>
<dbReference type="Pfam" id="PF01189">
    <property type="entry name" value="Methyltr_RsmB-F"/>
    <property type="match status" value="1"/>
</dbReference>
<feature type="domain" description="SAM-dependent MTase RsmB/NOP-type" evidence="7">
    <location>
        <begin position="135"/>
        <end position="424"/>
    </location>
</feature>